<name>A0A839TST1_9BACL</name>
<dbReference type="Pfam" id="PF14903">
    <property type="entry name" value="WG_beta_rep"/>
    <property type="match status" value="1"/>
</dbReference>
<dbReference type="InterPro" id="IPR032774">
    <property type="entry name" value="WG_beta_rep"/>
</dbReference>
<accession>A0A839TST1</accession>
<evidence type="ECO:0000313" key="1">
    <source>
        <dbReference type="EMBL" id="MBB3128710.1"/>
    </source>
</evidence>
<evidence type="ECO:0000313" key="2">
    <source>
        <dbReference type="Proteomes" id="UP000517523"/>
    </source>
</evidence>
<proteinExistence type="predicted"/>
<dbReference type="AlphaFoldDB" id="A0A839TST1"/>
<protein>
    <submittedName>
        <fullName evidence="1">Uncharacterized protein</fullName>
    </submittedName>
</protein>
<sequence length="135" mass="14931">MKLTENTVSSTAKAKEIIEAVYDGYGYSGVSRGAVYVEDHAVKKQYYFSSAGSELFEYMLRGASVLFNDRALYTTQVQDADGGTATRYGYIDSHGKVSIQPIYAQASNFSEGLARVNKILSFIKSDQDYSAFKKL</sequence>
<gene>
    <name evidence="1" type="ORF">FHS19_003364</name>
</gene>
<reference evidence="1 2" key="1">
    <citation type="submission" date="2020-08" db="EMBL/GenBank/DDBJ databases">
        <title>Genomic Encyclopedia of Type Strains, Phase III (KMG-III): the genomes of soil and plant-associated and newly described type strains.</title>
        <authorList>
            <person name="Whitman W."/>
        </authorList>
    </citation>
    <scope>NUCLEOTIDE SEQUENCE [LARGE SCALE GENOMIC DNA]</scope>
    <source>
        <strain evidence="1 2">CECT 5831</strain>
    </source>
</reference>
<organism evidence="1 2">
    <name type="scientific">Paenibacillus rhizosphaerae</name>
    <dbReference type="NCBI Taxonomy" id="297318"/>
    <lineage>
        <taxon>Bacteria</taxon>
        <taxon>Bacillati</taxon>
        <taxon>Bacillota</taxon>
        <taxon>Bacilli</taxon>
        <taxon>Bacillales</taxon>
        <taxon>Paenibacillaceae</taxon>
        <taxon>Paenibacillus</taxon>
    </lineage>
</organism>
<comment type="caution">
    <text evidence="1">The sequence shown here is derived from an EMBL/GenBank/DDBJ whole genome shotgun (WGS) entry which is preliminary data.</text>
</comment>
<dbReference type="EMBL" id="JACHXJ010000002">
    <property type="protein sequence ID" value="MBB3128710.1"/>
    <property type="molecule type" value="Genomic_DNA"/>
</dbReference>
<dbReference type="RefSeq" id="WP_183582838.1">
    <property type="nucleotide sequence ID" value="NZ_JACHXJ010000002.1"/>
</dbReference>
<dbReference type="Proteomes" id="UP000517523">
    <property type="component" value="Unassembled WGS sequence"/>
</dbReference>